<keyword evidence="1" id="KW-0547">Nucleotide-binding</keyword>
<dbReference type="InterPro" id="IPR013701">
    <property type="entry name" value="Lhr-like_DEAD/DEAH_assoc"/>
</dbReference>
<evidence type="ECO:0000259" key="10">
    <source>
        <dbReference type="PROSITE" id="PS51192"/>
    </source>
</evidence>
<feature type="domain" description="Helicase ATP-binding" evidence="10">
    <location>
        <begin position="30"/>
        <end position="233"/>
    </location>
</feature>
<dbReference type="KEGG" id="tbi:Tbis_1113"/>
<dbReference type="Proteomes" id="UP000006640">
    <property type="component" value="Chromosome"/>
</dbReference>
<dbReference type="GO" id="GO:0016887">
    <property type="term" value="F:ATP hydrolysis activity"/>
    <property type="evidence" value="ECO:0007669"/>
    <property type="project" value="TreeGrafter"/>
</dbReference>
<dbReference type="InterPro" id="IPR001650">
    <property type="entry name" value="Helicase_C-like"/>
</dbReference>
<keyword evidence="5" id="KW-0067">ATP-binding</keyword>
<dbReference type="InterPro" id="IPR055368">
    <property type="entry name" value="WH3_Lhr"/>
</dbReference>
<evidence type="ECO:0000256" key="7">
    <source>
        <dbReference type="ARBA" id="ARBA00023204"/>
    </source>
</evidence>
<dbReference type="Pfam" id="PF23235">
    <property type="entry name" value="WHD_3rd_Lhr"/>
    <property type="match status" value="1"/>
</dbReference>
<dbReference type="eggNOG" id="COG1201">
    <property type="taxonomic scope" value="Bacteria"/>
</dbReference>
<keyword evidence="2" id="KW-0227">DNA damage</keyword>
<evidence type="ECO:0000256" key="2">
    <source>
        <dbReference type="ARBA" id="ARBA00022763"/>
    </source>
</evidence>
<dbReference type="Gene3D" id="3.40.50.300">
    <property type="entry name" value="P-loop containing nucleotide triphosphate hydrolases"/>
    <property type="match status" value="2"/>
</dbReference>
<dbReference type="EMBL" id="CP001874">
    <property type="protein sequence ID" value="ADG87835.1"/>
    <property type="molecule type" value="Genomic_DNA"/>
</dbReference>
<dbReference type="InterPro" id="IPR014001">
    <property type="entry name" value="Helicase_ATP-bd"/>
</dbReference>
<keyword evidence="13" id="KW-1185">Reference proteome</keyword>
<dbReference type="NCBIfam" id="NF007284">
    <property type="entry name" value="PRK09751.1"/>
    <property type="match status" value="1"/>
</dbReference>
<accession>D6Y816</accession>
<evidence type="ECO:0000256" key="8">
    <source>
        <dbReference type="ARBA" id="ARBA00023235"/>
    </source>
</evidence>
<feature type="compositionally biased region" description="Basic and acidic residues" evidence="9">
    <location>
        <begin position="1028"/>
        <end position="1037"/>
    </location>
</feature>
<dbReference type="Pfam" id="PF00270">
    <property type="entry name" value="DEAD"/>
    <property type="match status" value="1"/>
</dbReference>
<keyword evidence="8" id="KW-0413">Isomerase</keyword>
<dbReference type="GO" id="GO:0003677">
    <property type="term" value="F:DNA binding"/>
    <property type="evidence" value="ECO:0007669"/>
    <property type="project" value="UniProtKB-KW"/>
</dbReference>
<evidence type="ECO:0000256" key="4">
    <source>
        <dbReference type="ARBA" id="ARBA00022806"/>
    </source>
</evidence>
<feature type="region of interest" description="Disordered" evidence="9">
    <location>
        <begin position="1492"/>
        <end position="1521"/>
    </location>
</feature>
<keyword evidence="6" id="KW-0238">DNA-binding</keyword>
<gene>
    <name evidence="12" type="ordered locus">Tbis_1113</name>
</gene>
<evidence type="ECO:0000259" key="11">
    <source>
        <dbReference type="PROSITE" id="PS51194"/>
    </source>
</evidence>
<feature type="compositionally biased region" description="Low complexity" evidence="9">
    <location>
        <begin position="329"/>
        <end position="343"/>
    </location>
</feature>
<dbReference type="SMART" id="SM00382">
    <property type="entry name" value="AAA"/>
    <property type="match status" value="1"/>
</dbReference>
<feature type="region of interest" description="Disordered" evidence="9">
    <location>
        <begin position="1026"/>
        <end position="1046"/>
    </location>
</feature>
<dbReference type="Pfam" id="PF00271">
    <property type="entry name" value="Helicase_C"/>
    <property type="match status" value="1"/>
</dbReference>
<dbReference type="SMART" id="SM00487">
    <property type="entry name" value="DEXDc"/>
    <property type="match status" value="1"/>
</dbReference>
<evidence type="ECO:0000256" key="3">
    <source>
        <dbReference type="ARBA" id="ARBA00022801"/>
    </source>
</evidence>
<protein>
    <submittedName>
        <fullName evidence="12">DEAD/H associated domain protein</fullName>
    </submittedName>
</protein>
<evidence type="ECO:0000313" key="13">
    <source>
        <dbReference type="Proteomes" id="UP000006640"/>
    </source>
</evidence>
<dbReference type="Pfam" id="PF23234">
    <property type="entry name" value="WHD_4th_Lhr"/>
    <property type="match status" value="1"/>
</dbReference>
<evidence type="ECO:0000256" key="9">
    <source>
        <dbReference type="SAM" id="MobiDB-lite"/>
    </source>
</evidence>
<evidence type="ECO:0000256" key="6">
    <source>
        <dbReference type="ARBA" id="ARBA00023125"/>
    </source>
</evidence>
<dbReference type="HOGENOM" id="CLU_002025_3_1_11"/>
<keyword evidence="3" id="KW-0378">Hydrolase</keyword>
<dbReference type="PANTHER" id="PTHR47962:SF5">
    <property type="entry name" value="ATP-DEPENDENT HELICASE LHR-RELATED"/>
    <property type="match status" value="1"/>
</dbReference>
<feature type="compositionally biased region" description="Basic residues" evidence="9">
    <location>
        <begin position="1374"/>
        <end position="1386"/>
    </location>
</feature>
<dbReference type="PANTHER" id="PTHR47962">
    <property type="entry name" value="ATP-DEPENDENT HELICASE LHR-RELATED-RELATED"/>
    <property type="match status" value="1"/>
</dbReference>
<dbReference type="PROSITE" id="PS51194">
    <property type="entry name" value="HELICASE_CTER"/>
    <property type="match status" value="1"/>
</dbReference>
<dbReference type="Pfam" id="PF08494">
    <property type="entry name" value="DEAD_assoc"/>
    <property type="match status" value="1"/>
</dbReference>
<reference evidence="12 13" key="1">
    <citation type="submission" date="2010-01" db="EMBL/GenBank/DDBJ databases">
        <title>The complete genome of Thermobispora bispora DSM 43833.</title>
        <authorList>
            <consortium name="US DOE Joint Genome Institute (JGI-PGF)"/>
            <person name="Lucas S."/>
            <person name="Copeland A."/>
            <person name="Lapidus A."/>
            <person name="Glavina del Rio T."/>
            <person name="Dalin E."/>
            <person name="Tice H."/>
            <person name="Bruce D."/>
            <person name="Goodwin L."/>
            <person name="Pitluck S."/>
            <person name="Kyrpides N."/>
            <person name="Mavromatis K."/>
            <person name="Ivanova N."/>
            <person name="Mikhailova N."/>
            <person name="Chertkov O."/>
            <person name="Brettin T."/>
            <person name="Detter J.C."/>
            <person name="Han C."/>
            <person name="Larimer F."/>
            <person name="Land M."/>
            <person name="Hauser L."/>
            <person name="Markowitz V."/>
            <person name="Cheng J.-F."/>
            <person name="Hugenholtz P."/>
            <person name="Woyke T."/>
            <person name="Wu D."/>
            <person name="Jando M."/>
            <person name="Schneider S."/>
            <person name="Klenk H.-P."/>
            <person name="Eisen J.A."/>
        </authorList>
    </citation>
    <scope>NUCLEOTIDE SEQUENCE [LARGE SCALE GENOMIC DNA]</scope>
    <source>
        <strain evidence="13">ATCC 19993 / DSM 43833 / CBS 139.67 / JCM 10125 / KCTC 9307 / NBRC 14880 / R51</strain>
    </source>
</reference>
<dbReference type="PROSITE" id="PS51192">
    <property type="entry name" value="HELICASE_ATP_BIND_1"/>
    <property type="match status" value="1"/>
</dbReference>
<evidence type="ECO:0000256" key="5">
    <source>
        <dbReference type="ARBA" id="ARBA00022840"/>
    </source>
</evidence>
<dbReference type="Pfam" id="PF19306">
    <property type="entry name" value="WHD_Lhr"/>
    <property type="match status" value="1"/>
</dbReference>
<dbReference type="GO" id="GO:0006281">
    <property type="term" value="P:DNA repair"/>
    <property type="evidence" value="ECO:0007669"/>
    <property type="project" value="UniProtKB-KW"/>
</dbReference>
<dbReference type="Pfam" id="PF23236">
    <property type="entry name" value="WHD_2nd_Lhr"/>
    <property type="match status" value="1"/>
</dbReference>
<feature type="region of interest" description="Disordered" evidence="9">
    <location>
        <begin position="1298"/>
        <end position="1336"/>
    </location>
</feature>
<feature type="compositionally biased region" description="Low complexity" evidence="9">
    <location>
        <begin position="1505"/>
        <end position="1521"/>
    </location>
</feature>
<dbReference type="InterPro" id="IPR011545">
    <property type="entry name" value="DEAD/DEAH_box_helicase_dom"/>
</dbReference>
<dbReference type="InterPro" id="IPR055369">
    <property type="entry name" value="WH2_Lhr"/>
</dbReference>
<dbReference type="SMART" id="SM00490">
    <property type="entry name" value="HELICc"/>
    <property type="match status" value="1"/>
</dbReference>
<evidence type="ECO:0000313" key="12">
    <source>
        <dbReference type="EMBL" id="ADG87835.1"/>
    </source>
</evidence>
<dbReference type="InterPro" id="IPR052511">
    <property type="entry name" value="ATP-dep_Helicase"/>
</dbReference>
<sequence length="1644" mass="174807">MSVLDCFSAVTREWFTTAFVTPTAAQEGAWSSIARGENTLVVAPTGSGKTLAAFLWAIDRLAAERMRDGGDPPPEGRPAAPRTCRVVYVSPLKALAVDVERNLRAPLAGIRQTALRLGLPAPDISVAIRSGDTTAEDRRRFAARPADILITTPESLYLILTSRAREALRGVETVIVDEVHAIAATKRGAHLALTLERLDALLPAPAQRIGLSATVRPVGEVAAFLGGARPAVVVQPPAEKSIELDVVVPVEDMTELAPPAPGADGVPPEHRRSIWPHVERHLLDLIEAHRSTIVFANSRRLSERLCTRLNELAEERRAGDGGPLGTETDGPGADGLAADPARNGRPRGAGGAPGGAPAEIMAQAGVAAGAPREVARAHHGSVSKEERSQIEEALKAGRLPAVVATSSLELGIDMGAVDLVACVEAPPSVASCVQRIGRAGHRVGAVSRGVIFPKYRGDLIQTAVVAERVRAGLIEEIRYPRNPLDVLAQQIVAMTALDEWKVDELEAVIRRAAPYATLPRTALEAVLDMLAGRYPSEEFAELRPRIVWDRVTGTVRARPGAQRLAVTSGGTIPDRGLFGVYLAGEKGSRVGELDEEMVYESRPGDVFVLGATSWRIEEITADRVLVSPAPGQPGKLPFWHGDAPGRPAELGRAIGAFLRELSGAEPRAARERLRAAGLDEYAARNLLAYLAEQREATGYVPDDRTIVVERFRDELGDWRVVIHSPYGTRIHAPWALAIGRRLRERYGIDAQAIHADDGIVLRIPDTTDDPLTDLALFDPDEIERIVTEELGGSALFAARFRECAGRALLLPRRLPGRRTPLWQQRQRAAHLLATASRYPSFPVVLETVRECLQDVFDMPGLVALLRDVAARRVRIVEVETAQASPFAASLLLRYVGAFMYEGDAPLAERRAQALALDSALLAELLGQADLRELLDPEVVAETERELARLDRPLRDAEDLADLLRSHGPLLAEDVAVRGGDPGWLAELERQRRAIRVRVAGREQWAAAEDAWRLRDALGVPLPPGVPREFLEPPDHGGPDTPAARPDPLGDLVARHARTRGPFSAGTAAARFGVGVAVIEDALRRLAAAGRVVSGEFRPGGRGAEWCDAGVLRMLRRRSLARLRKEVEPVQPEVLAAFLPAWHGIAPVPGDGAEAGRPAIGATGTGPAYRPGGSWRDRAMDALVDAIERLQGAAVPASALETLILPARVPGYSPDLLDELTASGEVIWAGQGSLPGGDGWVALYFADTAPLLLPRPLEITMTPLHERIIEVLSGGGALFFRELSDRVGAAMLRDLADPGTAASAGSPGAAPPGGASSAQAPPGRTSPAARAGAGHPGAVPDDAALAAALWDLVWAGRVTGDTLAPLRAVLGTGRPAHRPRTARRRRPMLPTRSGPPTVSGRWWLVPAPAEDETRRAQAQAEALLNRHGVLTRGGITAERPPGGFSAIYQVLRAYEESGRCRRGYFVEGLGAAQFALPGAVDRMRAMVHRPDASASAHPVAGPSEWPVTGAPPSAAPGTGPARTAPQAVVLAAADPANPYGAALPWPEGPADAAHRPGRKAGALVVLVDGRLALYLERGGKSLLSFGSEDDLAPAARALAATVRMGALEKLTVERANGAPITASPIAAVLEEAGFHPTPRGLRIRA</sequence>
<feature type="domain" description="Helicase C-terminal" evidence="11">
    <location>
        <begin position="277"/>
        <end position="485"/>
    </location>
</feature>
<dbReference type="SUPFAM" id="SSF52540">
    <property type="entry name" value="P-loop containing nucleoside triphosphate hydrolases"/>
    <property type="match status" value="1"/>
</dbReference>
<dbReference type="GO" id="GO:0005524">
    <property type="term" value="F:ATP binding"/>
    <property type="evidence" value="ECO:0007669"/>
    <property type="project" value="UniProtKB-KW"/>
</dbReference>
<keyword evidence="7" id="KW-0234">DNA repair</keyword>
<dbReference type="InterPro" id="IPR003593">
    <property type="entry name" value="AAA+_ATPase"/>
</dbReference>
<proteinExistence type="predicted"/>
<name>D6Y816_THEBD</name>
<keyword evidence="4" id="KW-0347">Helicase</keyword>
<dbReference type="STRING" id="469371.Tbis_1113"/>
<dbReference type="GO" id="GO:0004386">
    <property type="term" value="F:helicase activity"/>
    <property type="evidence" value="ECO:0007669"/>
    <property type="project" value="UniProtKB-KW"/>
</dbReference>
<dbReference type="InterPro" id="IPR055367">
    <property type="entry name" value="WH4_Lhr"/>
</dbReference>
<feature type="region of interest" description="Disordered" evidence="9">
    <location>
        <begin position="1373"/>
        <end position="1398"/>
    </location>
</feature>
<organism evidence="12 13">
    <name type="scientific">Thermobispora bispora (strain ATCC 19993 / DSM 43833 / CBS 139.67 / JCM 10125 / KCTC 9307 / NBRC 14880 / R51)</name>
    <dbReference type="NCBI Taxonomy" id="469371"/>
    <lineage>
        <taxon>Bacteria</taxon>
        <taxon>Bacillati</taxon>
        <taxon>Actinomycetota</taxon>
        <taxon>Actinomycetes</taxon>
        <taxon>Streptosporangiales</taxon>
        <taxon>Streptosporangiaceae</taxon>
        <taxon>Thermobispora</taxon>
    </lineage>
</organism>
<dbReference type="InterPro" id="IPR045628">
    <property type="entry name" value="Lhr_WH_dom"/>
</dbReference>
<dbReference type="InterPro" id="IPR027417">
    <property type="entry name" value="P-loop_NTPase"/>
</dbReference>
<feature type="region of interest" description="Disordered" evidence="9">
    <location>
        <begin position="316"/>
        <end position="388"/>
    </location>
</feature>
<evidence type="ECO:0000256" key="1">
    <source>
        <dbReference type="ARBA" id="ARBA00022741"/>
    </source>
</evidence>